<evidence type="ECO:0000313" key="11">
    <source>
        <dbReference type="Proteomes" id="UP000178893"/>
    </source>
</evidence>
<dbReference type="InterPro" id="IPR038731">
    <property type="entry name" value="RgtA/B/C-like"/>
</dbReference>
<keyword evidence="2" id="KW-1003">Cell membrane</keyword>
<proteinExistence type="predicted"/>
<feature type="transmembrane region" description="Helical" evidence="8">
    <location>
        <begin position="236"/>
        <end position="258"/>
    </location>
</feature>
<dbReference type="AlphaFoldDB" id="A0A1G2DXS1"/>
<evidence type="ECO:0000259" key="9">
    <source>
        <dbReference type="Pfam" id="PF13231"/>
    </source>
</evidence>
<keyword evidence="5 8" id="KW-0812">Transmembrane</keyword>
<feature type="transmembrane region" description="Helical" evidence="8">
    <location>
        <begin position="143"/>
        <end position="162"/>
    </location>
</feature>
<keyword evidence="6 8" id="KW-1133">Transmembrane helix</keyword>
<dbReference type="PANTHER" id="PTHR33908:SF11">
    <property type="entry name" value="MEMBRANE PROTEIN"/>
    <property type="match status" value="1"/>
</dbReference>
<evidence type="ECO:0000256" key="1">
    <source>
        <dbReference type="ARBA" id="ARBA00004651"/>
    </source>
</evidence>
<dbReference type="GO" id="GO:0016763">
    <property type="term" value="F:pentosyltransferase activity"/>
    <property type="evidence" value="ECO:0007669"/>
    <property type="project" value="TreeGrafter"/>
</dbReference>
<feature type="transmembrane region" description="Helical" evidence="8">
    <location>
        <begin position="441"/>
        <end position="460"/>
    </location>
</feature>
<dbReference type="Proteomes" id="UP000178893">
    <property type="component" value="Unassembled WGS sequence"/>
</dbReference>
<feature type="transmembrane region" description="Helical" evidence="8">
    <location>
        <begin position="174"/>
        <end position="192"/>
    </location>
</feature>
<feature type="transmembrane region" description="Helical" evidence="8">
    <location>
        <begin position="31"/>
        <end position="48"/>
    </location>
</feature>
<evidence type="ECO:0000313" key="10">
    <source>
        <dbReference type="EMBL" id="OGZ17790.1"/>
    </source>
</evidence>
<evidence type="ECO:0000256" key="4">
    <source>
        <dbReference type="ARBA" id="ARBA00022679"/>
    </source>
</evidence>
<gene>
    <name evidence="10" type="ORF">A2V72_01990</name>
</gene>
<evidence type="ECO:0000256" key="6">
    <source>
        <dbReference type="ARBA" id="ARBA00022989"/>
    </source>
</evidence>
<comment type="subcellular location">
    <subcellularLocation>
        <location evidence="1">Cell membrane</location>
        <topology evidence="1">Multi-pass membrane protein</topology>
    </subcellularLocation>
</comment>
<evidence type="ECO:0000256" key="7">
    <source>
        <dbReference type="ARBA" id="ARBA00023136"/>
    </source>
</evidence>
<feature type="transmembrane region" description="Helical" evidence="8">
    <location>
        <begin position="60"/>
        <end position="78"/>
    </location>
</feature>
<feature type="transmembrane region" description="Helical" evidence="8">
    <location>
        <begin position="416"/>
        <end position="435"/>
    </location>
</feature>
<reference evidence="10 11" key="1">
    <citation type="journal article" date="2016" name="Nat. Commun.">
        <title>Thousands of microbial genomes shed light on interconnected biogeochemical processes in an aquifer system.</title>
        <authorList>
            <person name="Anantharaman K."/>
            <person name="Brown C.T."/>
            <person name="Hug L.A."/>
            <person name="Sharon I."/>
            <person name="Castelle C.J."/>
            <person name="Probst A.J."/>
            <person name="Thomas B.C."/>
            <person name="Singh A."/>
            <person name="Wilkins M.J."/>
            <person name="Karaoz U."/>
            <person name="Brodie E.L."/>
            <person name="Williams K.H."/>
            <person name="Hubbard S.S."/>
            <person name="Banfield J.F."/>
        </authorList>
    </citation>
    <scope>NUCLEOTIDE SEQUENCE [LARGE SCALE GENOMIC DNA]</scope>
</reference>
<accession>A0A1G2DXS1</accession>
<dbReference type="GO" id="GO:0005886">
    <property type="term" value="C:plasma membrane"/>
    <property type="evidence" value="ECO:0007669"/>
    <property type="project" value="UniProtKB-SubCell"/>
</dbReference>
<keyword evidence="7 8" id="KW-0472">Membrane</keyword>
<keyword evidence="4" id="KW-0808">Transferase</keyword>
<feature type="transmembrane region" description="Helical" evidence="8">
    <location>
        <begin position="7"/>
        <end position="25"/>
    </location>
</feature>
<comment type="caution">
    <text evidence="10">The sequence shown here is derived from an EMBL/GenBank/DDBJ whole genome shotgun (WGS) entry which is preliminary data.</text>
</comment>
<feature type="domain" description="Glycosyltransferase RgtA/B/C/D-like" evidence="9">
    <location>
        <begin position="128"/>
        <end position="280"/>
    </location>
</feature>
<dbReference type="InterPro" id="IPR050297">
    <property type="entry name" value="LipidA_mod_glycosyltrf_83"/>
</dbReference>
<feature type="transmembrane region" description="Helical" evidence="8">
    <location>
        <begin position="264"/>
        <end position="282"/>
    </location>
</feature>
<dbReference type="Pfam" id="PF13231">
    <property type="entry name" value="PMT_2"/>
    <property type="match status" value="1"/>
</dbReference>
<evidence type="ECO:0000256" key="5">
    <source>
        <dbReference type="ARBA" id="ARBA00022692"/>
    </source>
</evidence>
<evidence type="ECO:0000256" key="2">
    <source>
        <dbReference type="ARBA" id="ARBA00022475"/>
    </source>
</evidence>
<sequence>MKELFNKYYNFIVIFLVVLILVAVFDKALALGLIVLAFLMLITFFVLSKLGLRDKTLTRLLIIALIIHLGAVLFIYYFDFQPFGGGAGGYKTCHLIATKIAENFKQGNFSFQRVPYYERGSHPYRYYSLIIGVLYTITMPEMIIGQIFQVWLAVLFVLLTYLIVKEIGGSNKQAFLIGLIVSFYPSYLFYGSLLLKDALVASLALSGLLFCLKLIKKFSWKNFIIFYLILASLFNFRFYIGYALLFTFIFCYLFVFNLNFRKKIIYAIIIIPLLGFLPEILLNQGFFGINVFSSSFNEESISFYQEKAYNPPVQTYPENTDSGITDSSISATSTPSISLFGYESTWKREKVSFRESPFKFLVNYLKYFSYILFGPFPWQMKSPVHFFALLETIPWYILFLFIIKGIYQSIRNRNKLVLPLIVFSLLVLGAITIFINNFGIITRIRIPAFAVLLTLIPLGFKKIRKD</sequence>
<keyword evidence="3" id="KW-0328">Glycosyltransferase</keyword>
<dbReference type="GO" id="GO:0009103">
    <property type="term" value="P:lipopolysaccharide biosynthetic process"/>
    <property type="evidence" value="ECO:0007669"/>
    <property type="project" value="UniProtKB-ARBA"/>
</dbReference>
<protein>
    <recommendedName>
        <fullName evidence="9">Glycosyltransferase RgtA/B/C/D-like domain-containing protein</fullName>
    </recommendedName>
</protein>
<organism evidence="10 11">
    <name type="scientific">Candidatus Nealsonbacteria bacterium RBG_13_37_56</name>
    <dbReference type="NCBI Taxonomy" id="1801661"/>
    <lineage>
        <taxon>Bacteria</taxon>
        <taxon>Candidatus Nealsoniibacteriota</taxon>
    </lineage>
</organism>
<dbReference type="PANTHER" id="PTHR33908">
    <property type="entry name" value="MANNOSYLTRANSFERASE YKCB-RELATED"/>
    <property type="match status" value="1"/>
</dbReference>
<dbReference type="EMBL" id="MHLW01000026">
    <property type="protein sequence ID" value="OGZ17790.1"/>
    <property type="molecule type" value="Genomic_DNA"/>
</dbReference>
<name>A0A1G2DXS1_9BACT</name>
<evidence type="ECO:0000256" key="8">
    <source>
        <dbReference type="SAM" id="Phobius"/>
    </source>
</evidence>
<feature type="transmembrane region" description="Helical" evidence="8">
    <location>
        <begin position="384"/>
        <end position="404"/>
    </location>
</feature>
<evidence type="ECO:0000256" key="3">
    <source>
        <dbReference type="ARBA" id="ARBA00022676"/>
    </source>
</evidence>